<reference evidence="4" key="1">
    <citation type="submission" date="2024-04" db="EMBL/GenBank/DDBJ databases">
        <title>Salinicola lusitanus LLJ914,a marine bacterium isolated from the Okinawa Trough.</title>
        <authorList>
            <person name="Li J."/>
        </authorList>
    </citation>
    <scope>NUCLEOTIDE SEQUENCE [LARGE SCALE GENOMIC DNA]</scope>
</reference>
<protein>
    <submittedName>
        <fullName evidence="3">Uncharacterized protein</fullName>
    </submittedName>
</protein>
<dbReference type="EMBL" id="JBBPFD010000021">
    <property type="protein sequence ID" value="KAK7882237.1"/>
    <property type="molecule type" value="Genomic_DNA"/>
</dbReference>
<dbReference type="AlphaFoldDB" id="A0AAW0MSV3"/>
<comment type="caution">
    <text evidence="3">The sequence shown here is derived from an EMBL/GenBank/DDBJ whole genome shotgun (WGS) entry which is preliminary data.</text>
</comment>
<evidence type="ECO:0000313" key="4">
    <source>
        <dbReference type="Proteomes" id="UP001460270"/>
    </source>
</evidence>
<feature type="coiled-coil region" evidence="1">
    <location>
        <begin position="169"/>
        <end position="232"/>
    </location>
</feature>
<keyword evidence="1" id="KW-0175">Coiled coil</keyword>
<keyword evidence="4" id="KW-1185">Reference proteome</keyword>
<proteinExistence type="predicted"/>
<gene>
    <name evidence="3" type="ORF">WMY93_028411</name>
</gene>
<evidence type="ECO:0000256" key="2">
    <source>
        <dbReference type="SAM" id="MobiDB-lite"/>
    </source>
</evidence>
<accession>A0AAW0MSV3</accession>
<feature type="coiled-coil region" evidence="1">
    <location>
        <begin position="274"/>
        <end position="315"/>
    </location>
</feature>
<feature type="region of interest" description="Disordered" evidence="2">
    <location>
        <begin position="118"/>
        <end position="139"/>
    </location>
</feature>
<evidence type="ECO:0000256" key="1">
    <source>
        <dbReference type="SAM" id="Coils"/>
    </source>
</evidence>
<organism evidence="3 4">
    <name type="scientific">Mugilogobius chulae</name>
    <name type="common">yellowstripe goby</name>
    <dbReference type="NCBI Taxonomy" id="88201"/>
    <lineage>
        <taxon>Eukaryota</taxon>
        <taxon>Metazoa</taxon>
        <taxon>Chordata</taxon>
        <taxon>Craniata</taxon>
        <taxon>Vertebrata</taxon>
        <taxon>Euteleostomi</taxon>
        <taxon>Actinopterygii</taxon>
        <taxon>Neopterygii</taxon>
        <taxon>Teleostei</taxon>
        <taxon>Neoteleostei</taxon>
        <taxon>Acanthomorphata</taxon>
        <taxon>Gobiaria</taxon>
        <taxon>Gobiiformes</taxon>
        <taxon>Gobioidei</taxon>
        <taxon>Gobiidae</taxon>
        <taxon>Gobionellinae</taxon>
        <taxon>Mugilogobius</taxon>
    </lineage>
</organism>
<evidence type="ECO:0000313" key="3">
    <source>
        <dbReference type="EMBL" id="KAK7882237.1"/>
    </source>
</evidence>
<sequence>MKKLMEEQRVKFQQELDLKEKENTQNLREISREHKQKVGTLWADYRDAMNEAKILAHMVKESDKEVCDLKKEIQTLKETCQKSAEEEMKKLMEEQRVKFQQELDLKEKENTQILQEMSREHKQKRCHERYESSGTHGELRDEDICDLKKENQTLKESRQKSAEEIAMTKRRMEEQSVQFQQELGEKQEEIEQLRINLKKNHEENEQDVCELKKKHQEAIMRVKHEMQQCRLECNVREKLLKEACQRSGKEVRAMSRQEIHSERQTMYSKFEEYKKEKTEVLEEQKIKLQRIMEERDQLQEKVKELQKKLFTEIIQEAGEAQQQGRSFFSRSKSC</sequence>
<feature type="coiled-coil region" evidence="1">
    <location>
        <begin position="82"/>
        <end position="116"/>
    </location>
</feature>
<name>A0AAW0MSV3_9GOBI</name>
<dbReference type="Proteomes" id="UP001460270">
    <property type="component" value="Unassembled WGS sequence"/>
</dbReference>